<dbReference type="RefSeq" id="WP_409549418.1">
    <property type="nucleotide sequence ID" value="NZ_JBKBDE010000002.1"/>
</dbReference>
<dbReference type="Gene3D" id="3.30.470.20">
    <property type="entry name" value="ATP-grasp fold, B domain"/>
    <property type="match status" value="1"/>
</dbReference>
<keyword evidence="7" id="KW-1185">Reference proteome</keyword>
<dbReference type="PANTHER" id="PTHR43585">
    <property type="entry name" value="FUMIPYRROLE BIOSYNTHESIS PROTEIN C"/>
    <property type="match status" value="1"/>
</dbReference>
<evidence type="ECO:0000256" key="4">
    <source>
        <dbReference type="PROSITE-ProRule" id="PRU00409"/>
    </source>
</evidence>
<proteinExistence type="predicted"/>
<organism evidence="6 7">
    <name type="scientific">Mycolicibacterium septicum</name>
    <dbReference type="NCBI Taxonomy" id="98668"/>
    <lineage>
        <taxon>Bacteria</taxon>
        <taxon>Bacillati</taxon>
        <taxon>Actinomycetota</taxon>
        <taxon>Actinomycetes</taxon>
        <taxon>Mycobacteriales</taxon>
        <taxon>Mycobacteriaceae</taxon>
        <taxon>Mycolicibacterium</taxon>
    </lineage>
</organism>
<reference evidence="6 7" key="1">
    <citation type="submission" date="2024-12" db="EMBL/GenBank/DDBJ databases">
        <title>The coexistence of Mycolicibacterium septicum and Mycolicibacterium nivoides in clinical samples.</title>
        <authorList>
            <person name="Wang C."/>
            <person name="Feng Y."/>
            <person name="Zong Z."/>
        </authorList>
    </citation>
    <scope>NUCLEOTIDE SEQUENCE [LARGE SCALE GENOMIC DNA]</scope>
    <source>
        <strain evidence="6 7">120310</strain>
    </source>
</reference>
<keyword evidence="2 4" id="KW-0547">Nucleotide-binding</keyword>
<accession>A0ABW9LUK7</accession>
<feature type="domain" description="ATP-grasp" evidence="5">
    <location>
        <begin position="120"/>
        <end position="309"/>
    </location>
</feature>
<keyword evidence="1" id="KW-0436">Ligase</keyword>
<dbReference type="PANTHER" id="PTHR43585:SF2">
    <property type="entry name" value="ATP-GRASP ENZYME FSQD"/>
    <property type="match status" value="1"/>
</dbReference>
<sequence>MSPTLVFVDNQPSPLLDALTKRTDLTAVLVRFSDSLPTLTREHLTATEHLPTFVVDTSRDTATEAGRFGAWMAARGKPVEYFCNSSEARQDIAQKFARHAGLPALSAEQVSWVRDKSAMKHKLREIGFQVAAHAVVKTPNDVIGFAADHGWPVVVKPRDGFACIGAHLVCGEEDVMELGGIDQKPMVVEAYQHGIEYELCALFQHGRVLAVFLSSMPERPLAIVDGAMNANITFREVPGDFPVRPVDVAQAVVSGLGLHDGYLHSEFFLHRGRLTFGEVAARLAGGLIPRNHSLAFGYDVFDALLDIHVGRVPDLAPTQFRFVGDLIFPAPAGRITKITPLSELLARPEVLDGFVRFRPGDVVQPRRHSHFGSAGVHVCGNSVAQVEARMRRLLDDFEIETEPVS</sequence>
<comment type="caution">
    <text evidence="6">The sequence shown here is derived from an EMBL/GenBank/DDBJ whole genome shotgun (WGS) entry which is preliminary data.</text>
</comment>
<protein>
    <recommendedName>
        <fullName evidence="5">ATP-grasp domain-containing protein</fullName>
    </recommendedName>
</protein>
<dbReference type="Proteomes" id="UP001635817">
    <property type="component" value="Unassembled WGS sequence"/>
</dbReference>
<dbReference type="InterPro" id="IPR013815">
    <property type="entry name" value="ATP_grasp_subdomain_1"/>
</dbReference>
<evidence type="ECO:0000313" key="6">
    <source>
        <dbReference type="EMBL" id="MFN6550632.1"/>
    </source>
</evidence>
<evidence type="ECO:0000313" key="7">
    <source>
        <dbReference type="Proteomes" id="UP001635817"/>
    </source>
</evidence>
<dbReference type="PROSITE" id="PS50975">
    <property type="entry name" value="ATP_GRASP"/>
    <property type="match status" value="1"/>
</dbReference>
<dbReference type="EMBL" id="JBKBDE010000002">
    <property type="protein sequence ID" value="MFN6550632.1"/>
    <property type="molecule type" value="Genomic_DNA"/>
</dbReference>
<evidence type="ECO:0000256" key="3">
    <source>
        <dbReference type="ARBA" id="ARBA00022840"/>
    </source>
</evidence>
<dbReference type="Pfam" id="PF02786">
    <property type="entry name" value="CPSase_L_D2"/>
    <property type="match status" value="1"/>
</dbReference>
<keyword evidence="3 4" id="KW-0067">ATP-binding</keyword>
<evidence type="ECO:0000256" key="1">
    <source>
        <dbReference type="ARBA" id="ARBA00022598"/>
    </source>
</evidence>
<dbReference type="InterPro" id="IPR052032">
    <property type="entry name" value="ATP-dep_AA_Ligase"/>
</dbReference>
<dbReference type="Pfam" id="PF18603">
    <property type="entry name" value="LAL_C2"/>
    <property type="match status" value="1"/>
</dbReference>
<evidence type="ECO:0000256" key="2">
    <source>
        <dbReference type="ARBA" id="ARBA00022741"/>
    </source>
</evidence>
<dbReference type="SUPFAM" id="SSF56059">
    <property type="entry name" value="Glutathione synthetase ATP-binding domain-like"/>
    <property type="match status" value="1"/>
</dbReference>
<evidence type="ECO:0000259" key="5">
    <source>
        <dbReference type="PROSITE" id="PS50975"/>
    </source>
</evidence>
<dbReference type="InterPro" id="IPR005479">
    <property type="entry name" value="CPAse_ATP-bd"/>
</dbReference>
<dbReference type="InterPro" id="IPR040570">
    <property type="entry name" value="LAL_C2"/>
</dbReference>
<dbReference type="Gene3D" id="3.30.1490.20">
    <property type="entry name" value="ATP-grasp fold, A domain"/>
    <property type="match status" value="1"/>
</dbReference>
<dbReference type="InterPro" id="IPR011761">
    <property type="entry name" value="ATP-grasp"/>
</dbReference>
<gene>
    <name evidence="6" type="ORF">ACK4CP_09530</name>
</gene>
<name>A0ABW9LUK7_9MYCO</name>